<dbReference type="AlphaFoldDB" id="A0A2K3K4Z2"/>
<sequence length="136" mass="16101">SQEVCRTLEKQKETISKLQTEKRDNISKMNALQEKPKGTQTAKVFKHKFSYPKQHQGNRSRGRNHHWVCHYCGRRGHIRPFCYKLYGYPERKSQPRPIAVQKKEWRPKSEDAEEIPNKNEVCLIAHTSLRVSSRED</sequence>
<reference evidence="1 2" key="1">
    <citation type="journal article" date="2014" name="Am. J. Bot.">
        <title>Genome assembly and annotation for red clover (Trifolium pratense; Fabaceae).</title>
        <authorList>
            <person name="Istvanek J."/>
            <person name="Jaros M."/>
            <person name="Krenek A."/>
            <person name="Repkova J."/>
        </authorList>
    </citation>
    <scope>NUCLEOTIDE SEQUENCE [LARGE SCALE GENOMIC DNA]</scope>
    <source>
        <strain evidence="2">cv. Tatra</strain>
        <tissue evidence="1">Young leaves</tissue>
    </source>
</reference>
<dbReference type="GO" id="GO:0006508">
    <property type="term" value="P:proteolysis"/>
    <property type="evidence" value="ECO:0007669"/>
    <property type="project" value="UniProtKB-KW"/>
</dbReference>
<gene>
    <name evidence="1" type="ORF">L195_g052409</name>
</gene>
<dbReference type="GO" id="GO:0008233">
    <property type="term" value="F:peptidase activity"/>
    <property type="evidence" value="ECO:0007669"/>
    <property type="project" value="UniProtKB-KW"/>
</dbReference>
<name>A0A2K3K4Z2_TRIPR</name>
<keyword evidence="1" id="KW-0645">Protease</keyword>
<feature type="non-terminal residue" evidence="1">
    <location>
        <position position="1"/>
    </location>
</feature>
<comment type="caution">
    <text evidence="1">The sequence shown here is derived from an EMBL/GenBank/DDBJ whole genome shotgun (WGS) entry which is preliminary data.</text>
</comment>
<protein>
    <submittedName>
        <fullName evidence="1">Gag-protease polyprotein</fullName>
    </submittedName>
</protein>
<proteinExistence type="predicted"/>
<accession>A0A2K3K4Z2</accession>
<evidence type="ECO:0000313" key="1">
    <source>
        <dbReference type="EMBL" id="PNX61350.1"/>
    </source>
</evidence>
<evidence type="ECO:0000313" key="2">
    <source>
        <dbReference type="Proteomes" id="UP000236291"/>
    </source>
</evidence>
<dbReference type="Proteomes" id="UP000236291">
    <property type="component" value="Unassembled WGS sequence"/>
</dbReference>
<keyword evidence="1" id="KW-0378">Hydrolase</keyword>
<reference evidence="1 2" key="2">
    <citation type="journal article" date="2017" name="Front. Plant Sci.">
        <title>Gene Classification and Mining of Molecular Markers Useful in Red Clover (Trifolium pratense) Breeding.</title>
        <authorList>
            <person name="Istvanek J."/>
            <person name="Dluhosova J."/>
            <person name="Dluhos P."/>
            <person name="Patkova L."/>
            <person name="Nedelnik J."/>
            <person name="Repkova J."/>
        </authorList>
    </citation>
    <scope>NUCLEOTIDE SEQUENCE [LARGE SCALE GENOMIC DNA]</scope>
    <source>
        <strain evidence="2">cv. Tatra</strain>
        <tissue evidence="1">Young leaves</tissue>
    </source>
</reference>
<dbReference type="EMBL" id="ASHM01084998">
    <property type="protein sequence ID" value="PNX61350.1"/>
    <property type="molecule type" value="Genomic_DNA"/>
</dbReference>
<organism evidence="1 2">
    <name type="scientific">Trifolium pratense</name>
    <name type="common">Red clover</name>
    <dbReference type="NCBI Taxonomy" id="57577"/>
    <lineage>
        <taxon>Eukaryota</taxon>
        <taxon>Viridiplantae</taxon>
        <taxon>Streptophyta</taxon>
        <taxon>Embryophyta</taxon>
        <taxon>Tracheophyta</taxon>
        <taxon>Spermatophyta</taxon>
        <taxon>Magnoliopsida</taxon>
        <taxon>eudicotyledons</taxon>
        <taxon>Gunneridae</taxon>
        <taxon>Pentapetalae</taxon>
        <taxon>rosids</taxon>
        <taxon>fabids</taxon>
        <taxon>Fabales</taxon>
        <taxon>Fabaceae</taxon>
        <taxon>Papilionoideae</taxon>
        <taxon>50 kb inversion clade</taxon>
        <taxon>NPAAA clade</taxon>
        <taxon>Hologalegina</taxon>
        <taxon>IRL clade</taxon>
        <taxon>Trifolieae</taxon>
        <taxon>Trifolium</taxon>
    </lineage>
</organism>